<keyword evidence="5 6" id="KW-0472">Membrane</keyword>
<organism evidence="8 9">
    <name type="scientific">Daphnia galeata</name>
    <dbReference type="NCBI Taxonomy" id="27404"/>
    <lineage>
        <taxon>Eukaryota</taxon>
        <taxon>Metazoa</taxon>
        <taxon>Ecdysozoa</taxon>
        <taxon>Arthropoda</taxon>
        <taxon>Crustacea</taxon>
        <taxon>Branchiopoda</taxon>
        <taxon>Diplostraca</taxon>
        <taxon>Cladocera</taxon>
        <taxon>Anomopoda</taxon>
        <taxon>Daphniidae</taxon>
        <taxon>Daphnia</taxon>
    </lineage>
</organism>
<reference evidence="8" key="1">
    <citation type="submission" date="2021-11" db="EMBL/GenBank/DDBJ databases">
        <authorList>
            <person name="Schell T."/>
        </authorList>
    </citation>
    <scope>NUCLEOTIDE SEQUENCE</scope>
    <source>
        <strain evidence="8">M5</strain>
    </source>
</reference>
<evidence type="ECO:0000256" key="2">
    <source>
        <dbReference type="ARBA" id="ARBA00007264"/>
    </source>
</evidence>
<accession>A0A8J2WI15</accession>
<evidence type="ECO:0000256" key="7">
    <source>
        <dbReference type="SAM" id="SignalP"/>
    </source>
</evidence>
<sequence>MGWTLRMNRYLPFLVLLVFFFSISDVNAQYEDVRCKCICPDTAVVNGTQSHRKLYIENVPPNKCDCTNVVLPRVGDDIKGKEKEFCPRCECKYESRNTTTIKVVVIIVIWIISLLVIYMLFLVCLDPLLNKKTTTQYQEHNNEEDESETHSQPLRASGAGVLNRVGQTTDKWKKTVQEQRRHIYDRHTILN</sequence>
<evidence type="ECO:0008006" key="10">
    <source>
        <dbReference type="Google" id="ProtNLM"/>
    </source>
</evidence>
<dbReference type="PANTHER" id="PTHR13064:SF6">
    <property type="entry name" value="TRANSMEMBRANE PROTEIN 9"/>
    <property type="match status" value="1"/>
</dbReference>
<evidence type="ECO:0000256" key="6">
    <source>
        <dbReference type="SAM" id="Phobius"/>
    </source>
</evidence>
<dbReference type="OrthoDB" id="10059035at2759"/>
<evidence type="ECO:0000256" key="1">
    <source>
        <dbReference type="ARBA" id="ARBA00004370"/>
    </source>
</evidence>
<keyword evidence="3 6" id="KW-0812">Transmembrane</keyword>
<dbReference type="GO" id="GO:0005765">
    <property type="term" value="C:lysosomal membrane"/>
    <property type="evidence" value="ECO:0007669"/>
    <property type="project" value="InterPro"/>
</dbReference>
<evidence type="ECO:0000256" key="5">
    <source>
        <dbReference type="ARBA" id="ARBA00023136"/>
    </source>
</evidence>
<feature type="transmembrane region" description="Helical" evidence="6">
    <location>
        <begin position="103"/>
        <end position="125"/>
    </location>
</feature>
<evidence type="ECO:0000256" key="4">
    <source>
        <dbReference type="ARBA" id="ARBA00022989"/>
    </source>
</evidence>
<comment type="caution">
    <text evidence="8">The sequence shown here is derived from an EMBL/GenBank/DDBJ whole genome shotgun (WGS) entry which is preliminary data.</text>
</comment>
<protein>
    <recommendedName>
        <fullName evidence="10">Transmembrane protein 9</fullName>
    </recommendedName>
</protein>
<dbReference type="Proteomes" id="UP000789390">
    <property type="component" value="Unassembled WGS sequence"/>
</dbReference>
<proteinExistence type="inferred from homology"/>
<dbReference type="Pfam" id="PF05434">
    <property type="entry name" value="Tmemb_9"/>
    <property type="match status" value="1"/>
</dbReference>
<evidence type="ECO:0000313" key="9">
    <source>
        <dbReference type="Proteomes" id="UP000789390"/>
    </source>
</evidence>
<dbReference type="InterPro" id="IPR008853">
    <property type="entry name" value="TMEM9/TMEM9B"/>
</dbReference>
<evidence type="ECO:0000313" key="8">
    <source>
        <dbReference type="EMBL" id="CAH0100246.1"/>
    </source>
</evidence>
<dbReference type="PANTHER" id="PTHR13064">
    <property type="entry name" value="TRANSMEMBRANE PROTEIN 9 FAMILY MEMBER"/>
    <property type="match status" value="1"/>
</dbReference>
<keyword evidence="4 6" id="KW-1133">Transmembrane helix</keyword>
<comment type="similarity">
    <text evidence="2">Belongs to the TMEM9 family.</text>
</comment>
<comment type="subcellular location">
    <subcellularLocation>
        <location evidence="1">Membrane</location>
    </subcellularLocation>
</comment>
<name>A0A8J2WI15_9CRUS</name>
<keyword evidence="9" id="KW-1185">Reference proteome</keyword>
<dbReference type="EMBL" id="CAKKLH010000035">
    <property type="protein sequence ID" value="CAH0100246.1"/>
    <property type="molecule type" value="Genomic_DNA"/>
</dbReference>
<feature type="signal peptide" evidence="7">
    <location>
        <begin position="1"/>
        <end position="28"/>
    </location>
</feature>
<keyword evidence="7" id="KW-0732">Signal</keyword>
<gene>
    <name evidence="8" type="ORF">DGAL_LOCUS2468</name>
</gene>
<dbReference type="AlphaFoldDB" id="A0A8J2WI15"/>
<feature type="chain" id="PRO_5035272403" description="Transmembrane protein 9" evidence="7">
    <location>
        <begin position="29"/>
        <end position="191"/>
    </location>
</feature>
<evidence type="ECO:0000256" key="3">
    <source>
        <dbReference type="ARBA" id="ARBA00022692"/>
    </source>
</evidence>